<dbReference type="Gene3D" id="3.10.120.10">
    <property type="entry name" value="Cytochrome b5-like heme/steroid binding domain"/>
    <property type="match status" value="1"/>
</dbReference>
<evidence type="ECO:0000313" key="5">
    <source>
        <dbReference type="EMBL" id="THH21048.1"/>
    </source>
</evidence>
<dbReference type="EMBL" id="SGPL01000009">
    <property type="protein sequence ID" value="THH21048.1"/>
    <property type="molecule type" value="Genomic_DNA"/>
</dbReference>
<dbReference type="Pfam" id="PF00173">
    <property type="entry name" value="Cyt-b5"/>
    <property type="match status" value="1"/>
</dbReference>
<dbReference type="GO" id="GO:0012505">
    <property type="term" value="C:endomembrane system"/>
    <property type="evidence" value="ECO:0007669"/>
    <property type="project" value="TreeGrafter"/>
</dbReference>
<dbReference type="AlphaFoldDB" id="A0A4S4M8X1"/>
<feature type="compositionally biased region" description="Low complexity" evidence="2">
    <location>
        <begin position="284"/>
        <end position="296"/>
    </location>
</feature>
<reference evidence="5 6" key="1">
    <citation type="submission" date="2019-02" db="EMBL/GenBank/DDBJ databases">
        <title>Genome sequencing of the rare red list fungi Bondarzewia mesenterica.</title>
        <authorList>
            <person name="Buettner E."/>
            <person name="Kellner H."/>
        </authorList>
    </citation>
    <scope>NUCLEOTIDE SEQUENCE [LARGE SCALE GENOMIC DNA]</scope>
    <source>
        <strain evidence="5 6">DSM 108281</strain>
    </source>
</reference>
<dbReference type="Proteomes" id="UP000310158">
    <property type="component" value="Unassembled WGS sequence"/>
</dbReference>
<gene>
    <name evidence="5" type="ORF">EW146_g425</name>
</gene>
<feature type="compositionally biased region" description="Basic and acidic residues" evidence="2">
    <location>
        <begin position="9"/>
        <end position="21"/>
    </location>
</feature>
<dbReference type="PANTHER" id="PTHR10281:SF76">
    <property type="entry name" value="CALCUTTA CUP-RELATED"/>
    <property type="match status" value="1"/>
</dbReference>
<dbReference type="GO" id="GO:0016020">
    <property type="term" value="C:membrane"/>
    <property type="evidence" value="ECO:0007669"/>
    <property type="project" value="TreeGrafter"/>
</dbReference>
<name>A0A4S4M8X1_9AGAM</name>
<protein>
    <recommendedName>
        <fullName evidence="4">Cytochrome b5 heme-binding domain-containing protein</fullName>
    </recommendedName>
</protein>
<evidence type="ECO:0000256" key="2">
    <source>
        <dbReference type="SAM" id="MobiDB-lite"/>
    </source>
</evidence>
<sequence length="314" mass="35376">MSWITNLDGKPDTTYKDDSPKVADPSIPNRMVSTKRANRPFLAYKEYRDRQQALHSAWLLRKKERDEKLARGEEVGPEEPDPTAEREIGVLDLLKFLVYVLLFITLSGKFIAGDFLWGYEGKWTNLKTYWPTNQRLFSEGFLAKFDGRNPDMPLYLAVSYSSLPAALILIKNLIADYGHTVHGLKIDGDVYDVSSNRRVYGPGGSYHFMAGKDAARAFGTGCFKDHQTHDLRGLSEKELKSVQHWKDFFKDHKSYFKIGRVNHPPIDPASPIPEHCDLKKAEKTAAIAAQSTSTQSEIEVHPQSTSGGGGRDEL</sequence>
<dbReference type="SMART" id="SM01117">
    <property type="entry name" value="Cyt-b5"/>
    <property type="match status" value="1"/>
</dbReference>
<feature type="region of interest" description="Disordered" evidence="2">
    <location>
        <begin position="282"/>
        <end position="314"/>
    </location>
</feature>
<dbReference type="InterPro" id="IPR050577">
    <property type="entry name" value="MAPR/NEUFC/NENF-like"/>
</dbReference>
<keyword evidence="3" id="KW-0812">Transmembrane</keyword>
<dbReference type="InterPro" id="IPR036400">
    <property type="entry name" value="Cyt_B5-like_heme/steroid_sf"/>
</dbReference>
<feature type="domain" description="Cytochrome b5 heme-binding" evidence="4">
    <location>
        <begin position="137"/>
        <end position="262"/>
    </location>
</feature>
<dbReference type="PANTHER" id="PTHR10281">
    <property type="entry name" value="MEMBRANE-ASSOCIATED PROGESTERONE RECEPTOR COMPONENT-RELATED"/>
    <property type="match status" value="1"/>
</dbReference>
<comment type="caution">
    <text evidence="5">The sequence shown here is derived from an EMBL/GenBank/DDBJ whole genome shotgun (WGS) entry which is preliminary data.</text>
</comment>
<dbReference type="OrthoDB" id="10257697at2759"/>
<feature type="transmembrane region" description="Helical" evidence="3">
    <location>
        <begin position="96"/>
        <end position="119"/>
    </location>
</feature>
<proteinExistence type="inferred from homology"/>
<evidence type="ECO:0000259" key="4">
    <source>
        <dbReference type="SMART" id="SM01117"/>
    </source>
</evidence>
<evidence type="ECO:0000256" key="3">
    <source>
        <dbReference type="SAM" id="Phobius"/>
    </source>
</evidence>
<accession>A0A4S4M8X1</accession>
<feature type="region of interest" description="Disordered" evidence="2">
    <location>
        <begin position="1"/>
        <end position="29"/>
    </location>
</feature>
<dbReference type="SUPFAM" id="SSF55856">
    <property type="entry name" value="Cytochrome b5-like heme/steroid binding domain"/>
    <property type="match status" value="1"/>
</dbReference>
<keyword evidence="6" id="KW-1185">Reference proteome</keyword>
<keyword evidence="3" id="KW-0472">Membrane</keyword>
<comment type="similarity">
    <text evidence="1">Belongs to the cytochrome b5 family. MAPR subfamily.</text>
</comment>
<evidence type="ECO:0000313" key="6">
    <source>
        <dbReference type="Proteomes" id="UP000310158"/>
    </source>
</evidence>
<dbReference type="InterPro" id="IPR001199">
    <property type="entry name" value="Cyt_B5-like_heme/steroid-bd"/>
</dbReference>
<evidence type="ECO:0000256" key="1">
    <source>
        <dbReference type="ARBA" id="ARBA00038357"/>
    </source>
</evidence>
<organism evidence="5 6">
    <name type="scientific">Bondarzewia mesenterica</name>
    <dbReference type="NCBI Taxonomy" id="1095465"/>
    <lineage>
        <taxon>Eukaryota</taxon>
        <taxon>Fungi</taxon>
        <taxon>Dikarya</taxon>
        <taxon>Basidiomycota</taxon>
        <taxon>Agaricomycotina</taxon>
        <taxon>Agaricomycetes</taxon>
        <taxon>Russulales</taxon>
        <taxon>Bondarzewiaceae</taxon>
        <taxon>Bondarzewia</taxon>
    </lineage>
</organism>
<keyword evidence="3" id="KW-1133">Transmembrane helix</keyword>
<feature type="transmembrane region" description="Helical" evidence="3">
    <location>
        <begin position="152"/>
        <end position="170"/>
    </location>
</feature>